<evidence type="ECO:0000259" key="6">
    <source>
        <dbReference type="Pfam" id="PF13360"/>
    </source>
</evidence>
<comment type="similarity">
    <text evidence="4">Belongs to the BamB family.</text>
</comment>
<dbReference type="InterPro" id="IPR017687">
    <property type="entry name" value="BamB"/>
</dbReference>
<sequence>MKKTCYRVLSGSMLALAVAAMGGCSLFSNESRFEPVELTEYQQQVSGFTVWTANIGSGSGYGFAPALVGDSVYAATPDGSVVKANLTNGAIQWKTKLDDALAAGVGTDGNIVVVTTTKGKVIALDSSGKLLWSANASTVASTPPAIGGGLVVVRADDYRVQAFNAQNGELQWSYLRTNPEMALKANSRMLIDGNQVLVGVPTGRLVSLDLQTGAPRWDILAATIQGPTDLDSVTDVVGQPLLSGNGLCIATYQGRVGCYAISANGAQPVWNQPFSSAVGVGAAGNSLYAASVHGEVRAYNITNGQELWTDQTLTNRGLTNPVVYGNVVATGDYEGYVHFYSAADGTLLGRVSAGSGQSIVSPMTATNIGVLVQNGSGNLVMLGVK</sequence>
<comment type="subcellular location">
    <subcellularLocation>
        <location evidence="4">Cell outer membrane</location>
        <topology evidence="4">Lipid-anchor</topology>
    </subcellularLocation>
</comment>
<comment type="subunit">
    <text evidence="4">Part of the Bam complex.</text>
</comment>
<dbReference type="GO" id="GO:0009279">
    <property type="term" value="C:cell outer membrane"/>
    <property type="evidence" value="ECO:0007669"/>
    <property type="project" value="UniProtKB-SubCell"/>
</dbReference>
<keyword evidence="1 4" id="KW-0732">Signal</keyword>
<comment type="function">
    <text evidence="4">Part of the outer membrane protein assembly complex, which is involved in assembly and insertion of beta-barrel proteins into the outer membrane.</text>
</comment>
<organism evidence="7 8">
    <name type="scientific">Advenella faeciporci</name>
    <dbReference type="NCBI Taxonomy" id="797535"/>
    <lineage>
        <taxon>Bacteria</taxon>
        <taxon>Pseudomonadati</taxon>
        <taxon>Pseudomonadota</taxon>
        <taxon>Betaproteobacteria</taxon>
        <taxon>Burkholderiales</taxon>
        <taxon>Alcaligenaceae</taxon>
    </lineage>
</organism>
<dbReference type="InterPro" id="IPR018391">
    <property type="entry name" value="PQQ_b-propeller_rpt"/>
</dbReference>
<keyword evidence="4" id="KW-0449">Lipoprotein</keyword>
<dbReference type="EMBL" id="BMYS01000001">
    <property type="protein sequence ID" value="GGW74892.1"/>
    <property type="molecule type" value="Genomic_DNA"/>
</dbReference>
<dbReference type="Pfam" id="PF13360">
    <property type="entry name" value="PQQ_2"/>
    <property type="match status" value="1"/>
</dbReference>
<keyword evidence="4" id="KW-0564">Palmitate</keyword>
<dbReference type="PANTHER" id="PTHR34512">
    <property type="entry name" value="CELL SURFACE PROTEIN"/>
    <property type="match status" value="1"/>
</dbReference>
<evidence type="ECO:0000256" key="5">
    <source>
        <dbReference type="SAM" id="SignalP"/>
    </source>
</evidence>
<feature type="chain" id="PRO_5036995628" description="Outer membrane protein assembly factor BamB" evidence="5">
    <location>
        <begin position="20"/>
        <end position="385"/>
    </location>
</feature>
<keyword evidence="2 4" id="KW-0472">Membrane</keyword>
<evidence type="ECO:0000256" key="3">
    <source>
        <dbReference type="ARBA" id="ARBA00023237"/>
    </source>
</evidence>
<feature type="signal peptide" evidence="5">
    <location>
        <begin position="1"/>
        <end position="19"/>
    </location>
</feature>
<reference evidence="7" key="1">
    <citation type="journal article" date="2014" name="Int. J. Syst. Evol. Microbiol.">
        <title>Complete genome sequence of Corynebacterium casei LMG S-19264T (=DSM 44701T), isolated from a smear-ripened cheese.</title>
        <authorList>
            <consortium name="US DOE Joint Genome Institute (JGI-PGF)"/>
            <person name="Walter F."/>
            <person name="Albersmeier A."/>
            <person name="Kalinowski J."/>
            <person name="Ruckert C."/>
        </authorList>
    </citation>
    <scope>NUCLEOTIDE SEQUENCE</scope>
    <source>
        <strain evidence="7">KCTC 23732</strain>
    </source>
</reference>
<comment type="caution">
    <text evidence="7">The sequence shown here is derived from an EMBL/GenBank/DDBJ whole genome shotgun (WGS) entry which is preliminary data.</text>
</comment>
<name>A0A918JD04_9BURK</name>
<dbReference type="PROSITE" id="PS51257">
    <property type="entry name" value="PROKAR_LIPOPROTEIN"/>
    <property type="match status" value="1"/>
</dbReference>
<keyword evidence="3 4" id="KW-0998">Cell outer membrane</keyword>
<evidence type="ECO:0000256" key="2">
    <source>
        <dbReference type="ARBA" id="ARBA00023136"/>
    </source>
</evidence>
<evidence type="ECO:0000256" key="4">
    <source>
        <dbReference type="HAMAP-Rule" id="MF_00923"/>
    </source>
</evidence>
<evidence type="ECO:0000256" key="1">
    <source>
        <dbReference type="ARBA" id="ARBA00022729"/>
    </source>
</evidence>
<dbReference type="SMART" id="SM00564">
    <property type="entry name" value="PQQ"/>
    <property type="match status" value="7"/>
</dbReference>
<dbReference type="RefSeq" id="WP_189383409.1">
    <property type="nucleotide sequence ID" value="NZ_BAABFY010000010.1"/>
</dbReference>
<proteinExistence type="inferred from homology"/>
<dbReference type="PANTHER" id="PTHR34512:SF30">
    <property type="entry name" value="OUTER MEMBRANE PROTEIN ASSEMBLY FACTOR BAMB"/>
    <property type="match status" value="1"/>
</dbReference>
<dbReference type="Proteomes" id="UP000608345">
    <property type="component" value="Unassembled WGS sequence"/>
</dbReference>
<reference evidence="7" key="2">
    <citation type="submission" date="2020-09" db="EMBL/GenBank/DDBJ databases">
        <authorList>
            <person name="Sun Q."/>
            <person name="Kim S."/>
        </authorList>
    </citation>
    <scope>NUCLEOTIDE SEQUENCE</scope>
    <source>
        <strain evidence="7">KCTC 23732</strain>
    </source>
</reference>
<feature type="domain" description="Pyrrolo-quinoline quinone repeat" evidence="6">
    <location>
        <begin position="78"/>
        <end position="309"/>
    </location>
</feature>
<gene>
    <name evidence="4 7" type="primary">bamB</name>
    <name evidence="7" type="ORF">GCM10011450_00150</name>
</gene>
<keyword evidence="8" id="KW-1185">Reference proteome</keyword>
<dbReference type="NCBIfam" id="TIGR03300">
    <property type="entry name" value="assembly_YfgL"/>
    <property type="match status" value="1"/>
</dbReference>
<dbReference type="InterPro" id="IPR011047">
    <property type="entry name" value="Quinoprotein_ADH-like_sf"/>
</dbReference>
<evidence type="ECO:0000313" key="8">
    <source>
        <dbReference type="Proteomes" id="UP000608345"/>
    </source>
</evidence>
<evidence type="ECO:0000313" key="7">
    <source>
        <dbReference type="EMBL" id="GGW74892.1"/>
    </source>
</evidence>
<protein>
    <recommendedName>
        <fullName evidence="4">Outer membrane protein assembly factor BamB</fullName>
    </recommendedName>
</protein>
<dbReference type="GO" id="GO:0043165">
    <property type="term" value="P:Gram-negative-bacterium-type cell outer membrane assembly"/>
    <property type="evidence" value="ECO:0007669"/>
    <property type="project" value="UniProtKB-UniRule"/>
</dbReference>
<dbReference type="InterPro" id="IPR015943">
    <property type="entry name" value="WD40/YVTN_repeat-like_dom_sf"/>
</dbReference>
<accession>A0A918JD04</accession>
<dbReference type="HAMAP" id="MF_00923">
    <property type="entry name" value="OM_assembly_BamB"/>
    <property type="match status" value="1"/>
</dbReference>
<dbReference type="InterPro" id="IPR002372">
    <property type="entry name" value="PQQ_rpt_dom"/>
</dbReference>
<dbReference type="GO" id="GO:0051205">
    <property type="term" value="P:protein insertion into membrane"/>
    <property type="evidence" value="ECO:0007669"/>
    <property type="project" value="UniProtKB-UniRule"/>
</dbReference>
<dbReference type="SUPFAM" id="SSF50998">
    <property type="entry name" value="Quinoprotein alcohol dehydrogenase-like"/>
    <property type="match status" value="1"/>
</dbReference>
<dbReference type="Gene3D" id="2.130.10.10">
    <property type="entry name" value="YVTN repeat-like/Quinoprotein amine dehydrogenase"/>
    <property type="match status" value="1"/>
</dbReference>
<dbReference type="AlphaFoldDB" id="A0A918JD04"/>